<name>A0AAX4PSX2_9CAUD</name>
<protein>
    <submittedName>
        <fullName evidence="1">Uncharacterized protein</fullName>
    </submittedName>
</protein>
<sequence>MNLLNVSNTSLAYKHCLQSPCYALSRNRTYCRRYQTTLSALIDILYHITRY</sequence>
<accession>A0AAX4PSX2</accession>
<organism evidence="1 2">
    <name type="scientific">Enterococcus phage vB_Efs6_KEN16</name>
    <dbReference type="NCBI Taxonomy" id="3138325"/>
    <lineage>
        <taxon>Viruses</taxon>
        <taxon>Duplodnaviria</taxon>
        <taxon>Heunggongvirae</taxon>
        <taxon>Uroviricota</taxon>
        <taxon>Caudoviricetes</taxon>
        <taxon>Herelleviridae</taxon>
        <taxon>Brockvirinae</taxon>
        <taxon>Kochikohdavirus</taxon>
    </lineage>
</organism>
<reference evidence="1" key="1">
    <citation type="submission" date="2024-04" db="EMBL/GenBank/DDBJ databases">
        <authorList>
            <person name="Soro O."/>
            <person name="Kigen C."/>
            <person name="Nyerere A."/>
            <person name="Musila L."/>
        </authorList>
    </citation>
    <scope>NUCLEOTIDE SEQUENCE</scope>
</reference>
<evidence type="ECO:0000313" key="2">
    <source>
        <dbReference type="Proteomes" id="UP001432787"/>
    </source>
</evidence>
<evidence type="ECO:0000313" key="1">
    <source>
        <dbReference type="EMBL" id="WZP35704.1"/>
    </source>
</evidence>
<dbReference type="EMBL" id="PP582187">
    <property type="protein sequence ID" value="WZP35704.1"/>
    <property type="molecule type" value="Genomic_DNA"/>
</dbReference>
<proteinExistence type="predicted"/>
<dbReference type="Proteomes" id="UP001432787">
    <property type="component" value="Segment"/>
</dbReference>